<comment type="caution">
    <text evidence="1">The sequence shown here is derived from an EMBL/GenBank/DDBJ whole genome shotgun (WGS) entry which is preliminary data.</text>
</comment>
<dbReference type="Proteomes" id="UP001432027">
    <property type="component" value="Unassembled WGS sequence"/>
</dbReference>
<name>A0AAV5TBX6_9BILA</name>
<evidence type="ECO:0000313" key="1">
    <source>
        <dbReference type="EMBL" id="GMS90204.1"/>
    </source>
</evidence>
<keyword evidence="2" id="KW-1185">Reference proteome</keyword>
<dbReference type="AlphaFoldDB" id="A0AAV5TBX6"/>
<organism evidence="1 2">
    <name type="scientific">Pristionchus entomophagus</name>
    <dbReference type="NCBI Taxonomy" id="358040"/>
    <lineage>
        <taxon>Eukaryota</taxon>
        <taxon>Metazoa</taxon>
        <taxon>Ecdysozoa</taxon>
        <taxon>Nematoda</taxon>
        <taxon>Chromadorea</taxon>
        <taxon>Rhabditida</taxon>
        <taxon>Rhabditina</taxon>
        <taxon>Diplogasteromorpha</taxon>
        <taxon>Diplogasteroidea</taxon>
        <taxon>Neodiplogasteridae</taxon>
        <taxon>Pristionchus</taxon>
    </lineage>
</organism>
<reference evidence="1" key="1">
    <citation type="submission" date="2023-10" db="EMBL/GenBank/DDBJ databases">
        <title>Genome assembly of Pristionchus species.</title>
        <authorList>
            <person name="Yoshida K."/>
            <person name="Sommer R.J."/>
        </authorList>
    </citation>
    <scope>NUCLEOTIDE SEQUENCE</scope>
    <source>
        <strain evidence="1">RS0144</strain>
    </source>
</reference>
<gene>
    <name evidence="1" type="ORF">PENTCL1PPCAC_12379</name>
</gene>
<evidence type="ECO:0000313" key="2">
    <source>
        <dbReference type="Proteomes" id="UP001432027"/>
    </source>
</evidence>
<protein>
    <submittedName>
        <fullName evidence="1">Uncharacterized protein</fullName>
    </submittedName>
</protein>
<sequence length="104" mass="12243">MGHLTMQHSMHHRLSCIASCSPWLSHCRYDSNNYSIAPSNHTRYTRRRRYSRLSSTHVTSALSPCSTLRSKRHTLYPRMDMNTSPRRSQYSFWDPQFPVVVVVE</sequence>
<proteinExistence type="predicted"/>
<dbReference type="EMBL" id="BTSX01000003">
    <property type="protein sequence ID" value="GMS90204.1"/>
    <property type="molecule type" value="Genomic_DNA"/>
</dbReference>
<accession>A0AAV5TBX6</accession>